<dbReference type="GO" id="GO:0016818">
    <property type="term" value="F:hydrolase activity, acting on acid anhydrides, in phosphorus-containing anhydrides"/>
    <property type="evidence" value="ECO:0007669"/>
    <property type="project" value="TreeGrafter"/>
</dbReference>
<feature type="transmembrane region" description="Helical" evidence="6">
    <location>
        <begin position="243"/>
        <end position="265"/>
    </location>
</feature>
<feature type="transmembrane region" description="Helical" evidence="6">
    <location>
        <begin position="311"/>
        <end position="327"/>
    </location>
</feature>
<keyword evidence="3" id="KW-0479">Metal-binding</keyword>
<dbReference type="CDD" id="cd02883">
    <property type="entry name" value="NUDIX_Hydrolase"/>
    <property type="match status" value="1"/>
</dbReference>
<organism evidence="8 9">
    <name type="scientific">Vibrio ouci</name>
    <dbReference type="NCBI Taxonomy" id="2499078"/>
    <lineage>
        <taxon>Bacteria</taxon>
        <taxon>Pseudomonadati</taxon>
        <taxon>Pseudomonadota</taxon>
        <taxon>Gammaproteobacteria</taxon>
        <taxon>Vibrionales</taxon>
        <taxon>Vibrionaceae</taxon>
        <taxon>Vibrio</taxon>
    </lineage>
</organism>
<sequence length="478" mass="53053">MDIMTLTRNLFIFLIGLFFITSLPIASANEASNLKGAVCVIRSDDKVVMVNEILTKKLSLPAGTILQGEDPALAAQRETWEETGLVVSIAGELGRTEEAIFYDCVSDSDIVAFQFNNHLDGNELPVWFAPHYGIEVASATLIDPAVVPAHRYRFPEQLQWLIDTLPSATDQPVVYVGNLVEAAPEINQIELDWMVQAQSAIHRLPSETRSIIEYIFYAGGVLATPTLLLVVIPLIYWKFGKQFAYKVFFAVTVTSLLALIAQQGFNHPRPHVYIPAVEVAHSYGYSLPSLSMSIWFCVGIWVLHACKRLSVNRWSVILLCIVIWLSLSRFYNGAAFLIDSVSGAILGALCAWHMIRLDVKPDINLIQTLSSKAVWLTLVVLTAVLTFFWPIPAFTYWLAITITVSALVATLKDDHTRASGMAIAIAALLAIALDLVWDRLVTTLSHSGLQSLIAETLRYPILILLFVMIIRINTKSKR</sequence>
<evidence type="ECO:0000313" key="8">
    <source>
        <dbReference type="EMBL" id="TFH90601.1"/>
    </source>
</evidence>
<reference evidence="8 9" key="1">
    <citation type="submission" date="2019-01" db="EMBL/GenBank/DDBJ databases">
        <title>Vibrio BEI176 sp. nov, a marine bacterium isolated from China: eastern marignal seas.</title>
        <authorList>
            <person name="Li B."/>
        </authorList>
    </citation>
    <scope>NUCLEOTIDE SEQUENCE [LARGE SCALE GENOMIC DNA]</scope>
    <source>
        <strain evidence="8 9">BEI176</strain>
    </source>
</reference>
<feature type="domain" description="Nudix hydrolase" evidence="7">
    <location>
        <begin position="31"/>
        <end position="165"/>
    </location>
</feature>
<dbReference type="InterPro" id="IPR000086">
    <property type="entry name" value="NUDIX_hydrolase_dom"/>
</dbReference>
<keyword evidence="6" id="KW-0812">Transmembrane</keyword>
<dbReference type="Pfam" id="PF00293">
    <property type="entry name" value="NUDIX"/>
    <property type="match status" value="1"/>
</dbReference>
<dbReference type="PROSITE" id="PS51462">
    <property type="entry name" value="NUDIX"/>
    <property type="match status" value="1"/>
</dbReference>
<dbReference type="PANTHER" id="PTHR43758:SF8">
    <property type="entry name" value="8-OXO-DGTP DIPHOSPHATASE YTKD-RELATED"/>
    <property type="match status" value="1"/>
</dbReference>
<feature type="transmembrane region" description="Helical" evidence="6">
    <location>
        <begin position="457"/>
        <end position="474"/>
    </location>
</feature>
<evidence type="ECO:0000256" key="5">
    <source>
        <dbReference type="ARBA" id="ARBA00022842"/>
    </source>
</evidence>
<keyword evidence="6" id="KW-0472">Membrane</keyword>
<dbReference type="PROSITE" id="PS00893">
    <property type="entry name" value="NUDIX_BOX"/>
    <property type="match status" value="1"/>
</dbReference>
<gene>
    <name evidence="8" type="ORF">ELS82_15850</name>
</gene>
<evidence type="ECO:0000256" key="1">
    <source>
        <dbReference type="ARBA" id="ARBA00001946"/>
    </source>
</evidence>
<protein>
    <submittedName>
        <fullName evidence="8">NUDIX domain-containing protein</fullName>
    </submittedName>
</protein>
<dbReference type="InterPro" id="IPR015797">
    <property type="entry name" value="NUDIX_hydrolase-like_dom_sf"/>
</dbReference>
<dbReference type="GO" id="GO:0005737">
    <property type="term" value="C:cytoplasm"/>
    <property type="evidence" value="ECO:0007669"/>
    <property type="project" value="TreeGrafter"/>
</dbReference>
<comment type="caution">
    <text evidence="8">The sequence shown here is derived from an EMBL/GenBank/DDBJ whole genome shotgun (WGS) entry which is preliminary data.</text>
</comment>
<dbReference type="Pfam" id="PF01569">
    <property type="entry name" value="PAP2"/>
    <property type="match status" value="1"/>
</dbReference>
<proteinExistence type="inferred from homology"/>
<evidence type="ECO:0000256" key="4">
    <source>
        <dbReference type="ARBA" id="ARBA00022801"/>
    </source>
</evidence>
<dbReference type="InterPro" id="IPR020084">
    <property type="entry name" value="NUDIX_hydrolase_CS"/>
</dbReference>
<keyword evidence="4" id="KW-0378">Hydrolase</keyword>
<comment type="cofactor">
    <cofactor evidence="1">
        <name>Mg(2+)</name>
        <dbReference type="ChEBI" id="CHEBI:18420"/>
    </cofactor>
</comment>
<dbReference type="AlphaFoldDB" id="A0A4Y8WE75"/>
<dbReference type="GO" id="GO:0046872">
    <property type="term" value="F:metal ion binding"/>
    <property type="evidence" value="ECO:0007669"/>
    <property type="project" value="UniProtKB-KW"/>
</dbReference>
<dbReference type="Proteomes" id="UP000297753">
    <property type="component" value="Unassembled WGS sequence"/>
</dbReference>
<keyword evidence="6" id="KW-1133">Transmembrane helix</keyword>
<keyword evidence="9" id="KW-1185">Reference proteome</keyword>
<dbReference type="InterPro" id="IPR000326">
    <property type="entry name" value="PAP2/HPO"/>
</dbReference>
<name>A0A4Y8WE75_9VIBR</name>
<comment type="similarity">
    <text evidence="2">Belongs to the Nudix hydrolase family.</text>
</comment>
<feature type="transmembrane region" description="Helical" evidence="6">
    <location>
        <begin position="214"/>
        <end position="236"/>
    </location>
</feature>
<evidence type="ECO:0000259" key="7">
    <source>
        <dbReference type="PROSITE" id="PS51462"/>
    </source>
</evidence>
<dbReference type="InterPro" id="IPR036938">
    <property type="entry name" value="PAP2/HPO_sf"/>
</dbReference>
<feature type="transmembrane region" description="Helical" evidence="6">
    <location>
        <begin position="418"/>
        <end position="437"/>
    </location>
</feature>
<feature type="transmembrane region" description="Helical" evidence="6">
    <location>
        <begin position="285"/>
        <end position="304"/>
    </location>
</feature>
<feature type="transmembrane region" description="Helical" evidence="6">
    <location>
        <begin position="333"/>
        <end position="352"/>
    </location>
</feature>
<dbReference type="SUPFAM" id="SSF55811">
    <property type="entry name" value="Nudix"/>
    <property type="match status" value="1"/>
</dbReference>
<evidence type="ECO:0000256" key="6">
    <source>
        <dbReference type="SAM" id="Phobius"/>
    </source>
</evidence>
<dbReference type="Gene3D" id="3.90.79.10">
    <property type="entry name" value="Nucleoside Triphosphate Pyrophosphohydrolase"/>
    <property type="match status" value="1"/>
</dbReference>
<keyword evidence="5" id="KW-0460">Magnesium</keyword>
<dbReference type="OrthoDB" id="5918940at2"/>
<dbReference type="PANTHER" id="PTHR43758">
    <property type="entry name" value="7,8-DIHYDRO-8-OXOGUANINE TRIPHOSPHATASE"/>
    <property type="match status" value="1"/>
</dbReference>
<evidence type="ECO:0000313" key="9">
    <source>
        <dbReference type="Proteomes" id="UP000297753"/>
    </source>
</evidence>
<evidence type="ECO:0000256" key="3">
    <source>
        <dbReference type="ARBA" id="ARBA00022723"/>
    </source>
</evidence>
<feature type="transmembrane region" description="Helical" evidence="6">
    <location>
        <begin position="395"/>
        <end position="411"/>
    </location>
</feature>
<dbReference type="SMART" id="SM00014">
    <property type="entry name" value="acidPPc"/>
    <property type="match status" value="1"/>
</dbReference>
<accession>A0A4Y8WE75</accession>
<dbReference type="EMBL" id="SATR01000025">
    <property type="protein sequence ID" value="TFH90601.1"/>
    <property type="molecule type" value="Genomic_DNA"/>
</dbReference>
<dbReference type="CDD" id="cd01610">
    <property type="entry name" value="PAP2_like"/>
    <property type="match status" value="1"/>
</dbReference>
<evidence type="ECO:0000256" key="2">
    <source>
        <dbReference type="ARBA" id="ARBA00005582"/>
    </source>
</evidence>
<feature type="transmembrane region" description="Helical" evidence="6">
    <location>
        <begin position="373"/>
        <end position="389"/>
    </location>
</feature>
<dbReference type="SUPFAM" id="SSF48317">
    <property type="entry name" value="Acid phosphatase/Vanadium-dependent haloperoxidase"/>
    <property type="match status" value="1"/>
</dbReference>